<dbReference type="NCBIfam" id="TIGR00277">
    <property type="entry name" value="HDIG"/>
    <property type="match status" value="1"/>
</dbReference>
<protein>
    <submittedName>
        <fullName evidence="3">HD-GYP domain-containing protein</fullName>
        <ecNumber evidence="3">3.1.4.-</ecNumber>
    </submittedName>
</protein>
<dbReference type="EC" id="3.1.4.-" evidence="3"/>
<dbReference type="PROSITE" id="PS51832">
    <property type="entry name" value="HD_GYP"/>
    <property type="match status" value="1"/>
</dbReference>
<feature type="domain" description="HD-GYP" evidence="2">
    <location>
        <begin position="219"/>
        <end position="419"/>
    </location>
</feature>
<dbReference type="PANTHER" id="PTHR43155">
    <property type="entry name" value="CYCLIC DI-GMP PHOSPHODIESTERASE PA4108-RELATED"/>
    <property type="match status" value="1"/>
</dbReference>
<dbReference type="Proteomes" id="UP001594288">
    <property type="component" value="Unassembled WGS sequence"/>
</dbReference>
<accession>A0ABV6YNQ6</accession>
<keyword evidence="3" id="KW-0378">Hydrolase</keyword>
<reference evidence="3 4" key="1">
    <citation type="submission" date="2024-09" db="EMBL/GenBank/DDBJ databases">
        <authorList>
            <person name="D'Angelo T."/>
        </authorList>
    </citation>
    <scope>NUCLEOTIDE SEQUENCE [LARGE SCALE GENOMIC DNA]</scope>
    <source>
        <strain evidence="3">SAG AM-311-F02</strain>
    </source>
</reference>
<evidence type="ECO:0000259" key="1">
    <source>
        <dbReference type="PROSITE" id="PS51831"/>
    </source>
</evidence>
<dbReference type="Pfam" id="PF13487">
    <property type="entry name" value="HD_5"/>
    <property type="match status" value="1"/>
</dbReference>
<proteinExistence type="predicted"/>
<dbReference type="SMART" id="SM00471">
    <property type="entry name" value="HDc"/>
    <property type="match status" value="1"/>
</dbReference>
<feature type="domain" description="HD" evidence="1">
    <location>
        <begin position="241"/>
        <end position="367"/>
    </location>
</feature>
<dbReference type="PROSITE" id="PS51831">
    <property type="entry name" value="HD"/>
    <property type="match status" value="1"/>
</dbReference>
<keyword evidence="4" id="KW-1185">Reference proteome</keyword>
<comment type="caution">
    <text evidence="3">The sequence shown here is derived from an EMBL/GenBank/DDBJ whole genome shotgun (WGS) entry which is preliminary data.</text>
</comment>
<sequence>MKSESAHGAIEEEELRCRRTAKELISNLHVLIRNARTHDRHNTIMQSSAHSARETLEALLEYHDSVRFDMVSDCIFFNSVRLRSDVTNFKTFSFFIKHMTSWRIRAVIMDDATDAEDILAFAVVFARLSAKSRESVDDPYKEMKRLMQIEGIAGIHLVERKQDLEVFTQANGLAGPSKEQAKHSFFSALHIVKEAVKGGISKGSVNPRKVKRVVASVVDNILSDEESVLALTYIRDYDEFTYQHCLNVCVYSIALGNRLGLPKPVLCEVGIAALFHDIGKTYVPLTVLNQTEKLTDEEWQQIRRHTKTGVQILTQFKKIDKITLRAMAVAFCHHMNLDRTGYPETSRLINPDITSRIVRIADVYDALTGARSYRIKPFSREQVLRVIREKSGKELDPVLCAIFEDVIGVMPEHMPVRKAGQYAGTPS</sequence>
<dbReference type="GO" id="GO:0016787">
    <property type="term" value="F:hydrolase activity"/>
    <property type="evidence" value="ECO:0007669"/>
    <property type="project" value="UniProtKB-KW"/>
</dbReference>
<dbReference type="InterPro" id="IPR006674">
    <property type="entry name" value="HD_domain"/>
</dbReference>
<dbReference type="CDD" id="cd00077">
    <property type="entry name" value="HDc"/>
    <property type="match status" value="1"/>
</dbReference>
<evidence type="ECO:0000259" key="2">
    <source>
        <dbReference type="PROSITE" id="PS51832"/>
    </source>
</evidence>
<name>A0ABV6YNQ6_UNCEI</name>
<dbReference type="EMBL" id="JBHPEI010000011">
    <property type="protein sequence ID" value="MFC1799534.1"/>
    <property type="molecule type" value="Genomic_DNA"/>
</dbReference>
<evidence type="ECO:0000313" key="3">
    <source>
        <dbReference type="EMBL" id="MFC1799534.1"/>
    </source>
</evidence>
<dbReference type="SUPFAM" id="SSF109604">
    <property type="entry name" value="HD-domain/PDEase-like"/>
    <property type="match status" value="1"/>
</dbReference>
<dbReference type="InterPro" id="IPR037522">
    <property type="entry name" value="HD_GYP_dom"/>
</dbReference>
<dbReference type="InterPro" id="IPR006675">
    <property type="entry name" value="HDIG_dom"/>
</dbReference>
<dbReference type="Gene3D" id="1.10.3210.10">
    <property type="entry name" value="Hypothetical protein af1432"/>
    <property type="match status" value="1"/>
</dbReference>
<evidence type="ECO:0000313" key="4">
    <source>
        <dbReference type="Proteomes" id="UP001594288"/>
    </source>
</evidence>
<organism evidence="3 4">
    <name type="scientific">Eiseniibacteriota bacterium</name>
    <dbReference type="NCBI Taxonomy" id="2212470"/>
    <lineage>
        <taxon>Bacteria</taxon>
        <taxon>Candidatus Eiseniibacteriota</taxon>
    </lineage>
</organism>
<gene>
    <name evidence="3" type="ORF">ACFL2Z_01295</name>
</gene>
<dbReference type="PANTHER" id="PTHR43155:SF2">
    <property type="entry name" value="CYCLIC DI-GMP PHOSPHODIESTERASE PA4108"/>
    <property type="match status" value="1"/>
</dbReference>
<dbReference type="InterPro" id="IPR003607">
    <property type="entry name" value="HD/PDEase_dom"/>
</dbReference>